<organism evidence="2 3">
    <name type="scientific">Sphingomonas hankookensis</name>
    <dbReference type="NCBI Taxonomy" id="563996"/>
    <lineage>
        <taxon>Bacteria</taxon>
        <taxon>Pseudomonadati</taxon>
        <taxon>Pseudomonadota</taxon>
        <taxon>Alphaproteobacteria</taxon>
        <taxon>Sphingomonadales</taxon>
        <taxon>Sphingomonadaceae</taxon>
        <taxon>Sphingomonas</taxon>
    </lineage>
</organism>
<evidence type="ECO:0000256" key="1">
    <source>
        <dbReference type="SAM" id="MobiDB-lite"/>
    </source>
</evidence>
<keyword evidence="3" id="KW-1185">Reference proteome</keyword>
<name>A0ABR5Y8Y1_9SPHN</name>
<dbReference type="Proteomes" id="UP000076609">
    <property type="component" value="Unassembled WGS sequence"/>
</dbReference>
<gene>
    <name evidence="2" type="ORF">AVT10_06130</name>
</gene>
<feature type="region of interest" description="Disordered" evidence="1">
    <location>
        <begin position="71"/>
        <end position="131"/>
    </location>
</feature>
<feature type="compositionally biased region" description="Basic and acidic residues" evidence="1">
    <location>
        <begin position="105"/>
        <end position="115"/>
    </location>
</feature>
<sequence>MLLLPGRGAFACAQADDHVADARRLSGLQREVAGFAVALVEQADHRDALGHRRGTGEQAAVEAGIDADDFRRTGAGTDRFGNRDLRVRTGRRRLSRLPATPAEPAADRQQDRDRQPGQPAAEIHASGLHAS</sequence>
<evidence type="ECO:0000313" key="3">
    <source>
        <dbReference type="Proteomes" id="UP000076609"/>
    </source>
</evidence>
<protein>
    <submittedName>
        <fullName evidence="2">Uncharacterized protein</fullName>
    </submittedName>
</protein>
<reference evidence="3" key="1">
    <citation type="submission" date="2016-01" db="EMBL/GenBank/DDBJ databases">
        <title>Draft genome of Chromobacterium sp. F49.</title>
        <authorList>
            <person name="Hong K.W."/>
        </authorList>
    </citation>
    <scope>NUCLEOTIDE SEQUENCE [LARGE SCALE GENOMIC DNA]</scope>
    <source>
        <strain evidence="3">CN3</strain>
    </source>
</reference>
<accession>A0ABR5Y8Y1</accession>
<dbReference type="EMBL" id="LQQO01000045">
    <property type="protein sequence ID" value="KZE10926.1"/>
    <property type="molecule type" value="Genomic_DNA"/>
</dbReference>
<comment type="caution">
    <text evidence="2">The sequence shown here is derived from an EMBL/GenBank/DDBJ whole genome shotgun (WGS) entry which is preliminary data.</text>
</comment>
<proteinExistence type="predicted"/>
<evidence type="ECO:0000313" key="2">
    <source>
        <dbReference type="EMBL" id="KZE10926.1"/>
    </source>
</evidence>